<dbReference type="GO" id="GO:0005890">
    <property type="term" value="C:sodium:potassium-exchanging ATPase complex"/>
    <property type="evidence" value="ECO:0007669"/>
    <property type="project" value="TreeGrafter"/>
</dbReference>
<dbReference type="GO" id="GO:0016887">
    <property type="term" value="F:ATP hydrolysis activity"/>
    <property type="evidence" value="ECO:0007669"/>
    <property type="project" value="InterPro"/>
</dbReference>
<dbReference type="PRINTS" id="PR00119">
    <property type="entry name" value="CATATPASE"/>
</dbReference>
<evidence type="ECO:0000256" key="10">
    <source>
        <dbReference type="SAM" id="MobiDB-lite"/>
    </source>
</evidence>
<feature type="transmembrane region" description="Helical" evidence="11">
    <location>
        <begin position="103"/>
        <end position="122"/>
    </location>
</feature>
<feature type="region of interest" description="Disordered" evidence="10">
    <location>
        <begin position="472"/>
        <end position="493"/>
    </location>
</feature>
<keyword evidence="4" id="KW-0479">Metal-binding</keyword>
<proteinExistence type="predicted"/>
<evidence type="ECO:0000256" key="1">
    <source>
        <dbReference type="ARBA" id="ARBA00004651"/>
    </source>
</evidence>
<protein>
    <submittedName>
        <fullName evidence="13">ATPase Na+/K+ transporting subunit alpha 2</fullName>
    </submittedName>
</protein>
<dbReference type="InterPro" id="IPR008250">
    <property type="entry name" value="ATPase_P-typ_transduc_dom_A_sf"/>
</dbReference>
<dbReference type="GO" id="GO:0036376">
    <property type="term" value="P:sodium ion export across plasma membrane"/>
    <property type="evidence" value="ECO:0007669"/>
    <property type="project" value="TreeGrafter"/>
</dbReference>
<sequence>MARGTSGGGDMGTPRGTRSPGGHRHCWGWAWGGFGHWGVRERWGGCTGIAGARGPLGGGYKHPGGAEAPWALRGDTGMCPPPPRASSWGVCGWGEARGGSLPLYLGVVLAAVVIVTGCFSYYQEAKSSKIMDSFKNMVPQQALVIREGEKIQINAENVVVGDLVEVKGGDRVPADMRIISSHGCKVDNSSLTGESEPQTRSPEFTHENPLETRNICFFSTNCVEGTARGIVISTGDRTVMGRIASLASGLEVGRTPIAMEIEHFIRLITGVAVFLGLSFFILSLILGYTWLEAVIFLIGIIVANVPEGLLATVTVCLTLTAKRMARKNCLVKNLEAVETLGSTSTICSDKTGTLTQNRMTVAHMWFDNQIHEADTTEDQSGATFDKRSPTWAALARIAGLCNRAVFKPGQENISISKRDTAGDASESALLKCIQLSCGSVKKMRDKNPKVSEIPFNSTNKYQVCLRPHPCPHALPVSPPVPDPRRVPRAPSWR</sequence>
<dbReference type="GO" id="GO:0046872">
    <property type="term" value="F:metal ion binding"/>
    <property type="evidence" value="ECO:0007669"/>
    <property type="project" value="UniProtKB-KW"/>
</dbReference>
<feature type="compositionally biased region" description="Pro residues" evidence="10">
    <location>
        <begin position="472"/>
        <end position="481"/>
    </location>
</feature>
<dbReference type="GO" id="GO:0030007">
    <property type="term" value="P:intracellular potassium ion homeostasis"/>
    <property type="evidence" value="ECO:0007669"/>
    <property type="project" value="TreeGrafter"/>
</dbReference>
<dbReference type="GO" id="GO:0006883">
    <property type="term" value="P:intracellular sodium ion homeostasis"/>
    <property type="evidence" value="ECO:0007669"/>
    <property type="project" value="TreeGrafter"/>
</dbReference>
<comment type="subcellular location">
    <subcellularLocation>
        <location evidence="1">Cell membrane</location>
        <topology evidence="1">Multi-pass membrane protein</topology>
    </subcellularLocation>
</comment>
<evidence type="ECO:0000313" key="13">
    <source>
        <dbReference type="Ensembl" id="ENSSOCP00000006188.1"/>
    </source>
</evidence>
<dbReference type="GO" id="GO:0042995">
    <property type="term" value="C:cell projection"/>
    <property type="evidence" value="ECO:0007669"/>
    <property type="project" value="TreeGrafter"/>
</dbReference>
<keyword evidence="7" id="KW-1278">Translocase</keyword>
<name>A0A8D0EX43_STROC</name>
<evidence type="ECO:0000256" key="5">
    <source>
        <dbReference type="ARBA" id="ARBA00022741"/>
    </source>
</evidence>
<feature type="transmembrane region" description="Helical" evidence="11">
    <location>
        <begin position="264"/>
        <end position="288"/>
    </location>
</feature>
<dbReference type="NCBIfam" id="TIGR01494">
    <property type="entry name" value="ATPase_P-type"/>
    <property type="match status" value="1"/>
</dbReference>
<dbReference type="FunFam" id="1.20.1110.10:FF:000095">
    <property type="entry name" value="Sodium/potassium-transporting ATPase subunit alpha-1"/>
    <property type="match status" value="1"/>
</dbReference>
<feature type="region of interest" description="Disordered" evidence="10">
    <location>
        <begin position="1"/>
        <end position="22"/>
    </location>
</feature>
<dbReference type="GO" id="GO:1902600">
    <property type="term" value="P:proton transmembrane transport"/>
    <property type="evidence" value="ECO:0007669"/>
    <property type="project" value="TreeGrafter"/>
</dbReference>
<dbReference type="InterPro" id="IPR023298">
    <property type="entry name" value="ATPase_P-typ_TM_dom_sf"/>
</dbReference>
<keyword evidence="14" id="KW-1185">Reference proteome</keyword>
<evidence type="ECO:0000256" key="11">
    <source>
        <dbReference type="SAM" id="Phobius"/>
    </source>
</evidence>
<dbReference type="FunFam" id="2.70.150.10:FF:000106">
    <property type="entry name" value="Sodium/potassium-transporting ATPase subunit alpha"/>
    <property type="match status" value="1"/>
</dbReference>
<dbReference type="PRINTS" id="PR00121">
    <property type="entry name" value="NAKATPASE"/>
</dbReference>
<evidence type="ECO:0000313" key="14">
    <source>
        <dbReference type="Proteomes" id="UP000694551"/>
    </source>
</evidence>
<evidence type="ECO:0000256" key="6">
    <source>
        <dbReference type="ARBA" id="ARBA00022840"/>
    </source>
</evidence>
<dbReference type="InterPro" id="IPR023214">
    <property type="entry name" value="HAD_sf"/>
</dbReference>
<dbReference type="Pfam" id="PF00122">
    <property type="entry name" value="E1-E2_ATPase"/>
    <property type="match status" value="1"/>
</dbReference>
<dbReference type="AlphaFoldDB" id="A0A8D0EX43"/>
<evidence type="ECO:0000256" key="4">
    <source>
        <dbReference type="ARBA" id="ARBA00022723"/>
    </source>
</evidence>
<dbReference type="SUPFAM" id="SSF81665">
    <property type="entry name" value="Calcium ATPase, transmembrane domain M"/>
    <property type="match status" value="1"/>
</dbReference>
<feature type="transmembrane region" description="Helical" evidence="11">
    <location>
        <begin position="294"/>
        <end position="317"/>
    </location>
</feature>
<evidence type="ECO:0000256" key="9">
    <source>
        <dbReference type="ARBA" id="ARBA00023136"/>
    </source>
</evidence>
<dbReference type="InterPro" id="IPR059000">
    <property type="entry name" value="ATPase_P-type_domA"/>
</dbReference>
<dbReference type="Pfam" id="PF13246">
    <property type="entry name" value="Cation_ATPase"/>
    <property type="match status" value="1"/>
</dbReference>
<keyword evidence="8 11" id="KW-1133">Transmembrane helix</keyword>
<keyword evidence="2" id="KW-1003">Cell membrane</keyword>
<dbReference type="Gene3D" id="3.40.1110.10">
    <property type="entry name" value="Calcium-transporting ATPase, cytoplasmic domain N"/>
    <property type="match status" value="1"/>
</dbReference>
<feature type="compositionally biased region" description="Polar residues" evidence="10">
    <location>
        <begin position="187"/>
        <end position="202"/>
    </location>
</feature>
<evidence type="ECO:0000256" key="7">
    <source>
        <dbReference type="ARBA" id="ARBA00022967"/>
    </source>
</evidence>
<keyword evidence="5" id="KW-0547">Nucleotide-binding</keyword>
<evidence type="ECO:0000256" key="8">
    <source>
        <dbReference type="ARBA" id="ARBA00022989"/>
    </source>
</evidence>
<evidence type="ECO:0000256" key="2">
    <source>
        <dbReference type="ARBA" id="ARBA00022475"/>
    </source>
</evidence>
<feature type="domain" description="P-type ATPase A" evidence="12">
    <location>
        <begin position="137"/>
        <end position="247"/>
    </location>
</feature>
<dbReference type="PANTHER" id="PTHR43294:SF6">
    <property type="entry name" value="SODIUM_POTASSIUM-TRANSPORTING ATPASE SUBUNIT ALPHA-2"/>
    <property type="match status" value="1"/>
</dbReference>
<dbReference type="InterPro" id="IPR023299">
    <property type="entry name" value="ATPase_P-typ_cyto_dom_N"/>
</dbReference>
<dbReference type="Proteomes" id="UP000694551">
    <property type="component" value="Unplaced"/>
</dbReference>
<organism evidence="13 14">
    <name type="scientific">Strix occidentalis caurina</name>
    <name type="common">northern spotted owl</name>
    <dbReference type="NCBI Taxonomy" id="311401"/>
    <lineage>
        <taxon>Eukaryota</taxon>
        <taxon>Metazoa</taxon>
        <taxon>Chordata</taxon>
        <taxon>Craniata</taxon>
        <taxon>Vertebrata</taxon>
        <taxon>Euteleostomi</taxon>
        <taxon>Archelosauria</taxon>
        <taxon>Archosauria</taxon>
        <taxon>Dinosauria</taxon>
        <taxon>Saurischia</taxon>
        <taxon>Theropoda</taxon>
        <taxon>Coelurosauria</taxon>
        <taxon>Aves</taxon>
        <taxon>Neognathae</taxon>
        <taxon>Neoaves</taxon>
        <taxon>Telluraves</taxon>
        <taxon>Strigiformes</taxon>
        <taxon>Strigidae</taxon>
        <taxon>Strix</taxon>
    </lineage>
</organism>
<dbReference type="GO" id="GO:0005391">
    <property type="term" value="F:P-type sodium:potassium-exchanging transporter activity"/>
    <property type="evidence" value="ECO:0007669"/>
    <property type="project" value="TreeGrafter"/>
</dbReference>
<dbReference type="SUPFAM" id="SSF81660">
    <property type="entry name" value="Metal cation-transporting ATPase, ATP-binding domain N"/>
    <property type="match status" value="1"/>
</dbReference>
<dbReference type="Ensembl" id="ENSSOCT00000006348.1">
    <property type="protein sequence ID" value="ENSSOCP00000006188.1"/>
    <property type="gene ID" value="ENSSOCG00000004747.1"/>
</dbReference>
<dbReference type="PANTHER" id="PTHR43294">
    <property type="entry name" value="SODIUM/POTASSIUM-TRANSPORTING ATPASE SUBUNIT ALPHA"/>
    <property type="match status" value="1"/>
</dbReference>
<dbReference type="GO" id="GO:1990573">
    <property type="term" value="P:potassium ion import across plasma membrane"/>
    <property type="evidence" value="ECO:0007669"/>
    <property type="project" value="TreeGrafter"/>
</dbReference>
<keyword evidence="3 11" id="KW-0812">Transmembrane</keyword>
<keyword evidence="9 11" id="KW-0472">Membrane</keyword>
<dbReference type="InterPro" id="IPR001757">
    <property type="entry name" value="P_typ_ATPase"/>
</dbReference>
<dbReference type="PROSITE" id="PS00154">
    <property type="entry name" value="ATPASE_E1_E2"/>
    <property type="match status" value="1"/>
</dbReference>
<dbReference type="Gene3D" id="2.70.150.10">
    <property type="entry name" value="Calcium-transporting ATPase, cytoplasmic transduction domain A"/>
    <property type="match status" value="1"/>
</dbReference>
<dbReference type="InterPro" id="IPR050510">
    <property type="entry name" value="Cation_transp_ATPase_P-type"/>
</dbReference>
<dbReference type="Gene3D" id="3.40.50.1000">
    <property type="entry name" value="HAD superfamily/HAD-like"/>
    <property type="match status" value="1"/>
</dbReference>
<reference evidence="13" key="1">
    <citation type="submission" date="2025-08" db="UniProtKB">
        <authorList>
            <consortium name="Ensembl"/>
        </authorList>
    </citation>
    <scope>IDENTIFICATION</scope>
</reference>
<keyword evidence="6" id="KW-0067">ATP-binding</keyword>
<dbReference type="GO" id="GO:0005524">
    <property type="term" value="F:ATP binding"/>
    <property type="evidence" value="ECO:0007669"/>
    <property type="project" value="UniProtKB-KW"/>
</dbReference>
<dbReference type="SUPFAM" id="SSF81653">
    <property type="entry name" value="Calcium ATPase, transduction domain A"/>
    <property type="match status" value="1"/>
</dbReference>
<feature type="compositionally biased region" description="Gly residues" evidence="10">
    <location>
        <begin position="1"/>
        <end position="11"/>
    </location>
</feature>
<evidence type="ECO:0000259" key="12">
    <source>
        <dbReference type="Pfam" id="PF00122"/>
    </source>
</evidence>
<dbReference type="InterPro" id="IPR018303">
    <property type="entry name" value="ATPase_P-typ_P_site"/>
</dbReference>
<evidence type="ECO:0000256" key="3">
    <source>
        <dbReference type="ARBA" id="ARBA00022692"/>
    </source>
</evidence>
<reference evidence="13" key="2">
    <citation type="submission" date="2025-09" db="UniProtKB">
        <authorList>
            <consortium name="Ensembl"/>
        </authorList>
    </citation>
    <scope>IDENTIFICATION</scope>
</reference>
<accession>A0A8D0EX43</accession>
<feature type="region of interest" description="Disordered" evidence="10">
    <location>
        <begin position="185"/>
        <end position="206"/>
    </location>
</feature>
<dbReference type="Gene3D" id="1.20.1110.10">
    <property type="entry name" value="Calcium-transporting ATPase, transmembrane domain"/>
    <property type="match status" value="1"/>
</dbReference>